<dbReference type="Pfam" id="PF13988">
    <property type="entry name" value="DUF4225"/>
    <property type="match status" value="1"/>
</dbReference>
<dbReference type="Proteomes" id="UP000325438">
    <property type="component" value="Unassembled WGS sequence"/>
</dbReference>
<gene>
    <name evidence="1" type="ORF">F0170_04405</name>
</gene>
<proteinExistence type="predicted"/>
<dbReference type="AlphaFoldDB" id="A0A5N7JPR9"/>
<accession>A0A5N7JPR9</accession>
<dbReference type="InterPro" id="IPR025320">
    <property type="entry name" value="DUF4225"/>
</dbReference>
<reference evidence="1 2" key="1">
    <citation type="submission" date="2019-09" db="EMBL/GenBank/DDBJ databases">
        <title>The draft genomes of Allium pathogen Pseudomonas sp.</title>
        <authorList>
            <person name="Fujikawa T."/>
            <person name="Sawada H."/>
        </authorList>
    </citation>
    <scope>NUCLEOTIDE SEQUENCE [LARGE SCALE GENOMIC DNA]</scope>
    <source>
        <strain evidence="1 2">MAFF 730085</strain>
    </source>
</reference>
<evidence type="ECO:0000313" key="1">
    <source>
        <dbReference type="EMBL" id="MPQ83296.1"/>
    </source>
</evidence>
<protein>
    <submittedName>
        <fullName evidence="1">DUF4225 domain-containing protein</fullName>
    </submittedName>
</protein>
<organism evidence="1 2">
    <name type="scientific">Pseudomonas kitaguniensis</name>
    <dbReference type="NCBI Taxonomy" id="2607908"/>
    <lineage>
        <taxon>Bacteria</taxon>
        <taxon>Pseudomonadati</taxon>
        <taxon>Pseudomonadota</taxon>
        <taxon>Gammaproteobacteria</taxon>
        <taxon>Pseudomonadales</taxon>
        <taxon>Pseudomonadaceae</taxon>
        <taxon>Pseudomonas</taxon>
    </lineage>
</organism>
<sequence length="242" mass="26383">MGCRAVTRNTALEGPTSHDTWTVSQAAAYLTNQACLISARHISDGVVRLQFNREVAYYARGIVKDVEEGRKTVEQGLQDIKDEQSHLVRQSRQIATKAIGLVAGGLQLATGAGVCYASVGTLCAFVGVPIMAHGANNMYENGRNLIQARSNTTGPVRQGYHQAVKAMGYGEDEADILYGGVDIAMSIYSLSRLVIKPDAWRLFRYLPSDKVRAYKKMGGVSLGVEAYIDADTAVKMYERMPE</sequence>
<name>A0A5N7JPR9_9PSED</name>
<dbReference type="EMBL" id="VUBA01000028">
    <property type="protein sequence ID" value="MPQ83296.1"/>
    <property type="molecule type" value="Genomic_DNA"/>
</dbReference>
<comment type="caution">
    <text evidence="1">The sequence shown here is derived from an EMBL/GenBank/DDBJ whole genome shotgun (WGS) entry which is preliminary data.</text>
</comment>
<evidence type="ECO:0000313" key="2">
    <source>
        <dbReference type="Proteomes" id="UP000325438"/>
    </source>
</evidence>